<protein>
    <submittedName>
        <fullName evidence="2">Uncharacterized protein</fullName>
    </submittedName>
</protein>
<evidence type="ECO:0000313" key="2">
    <source>
        <dbReference type="EMBL" id="SDK09450.1"/>
    </source>
</evidence>
<dbReference type="RefSeq" id="WP_052811757.1">
    <property type="nucleotide sequence ID" value="NZ_BJOA01000161.1"/>
</dbReference>
<dbReference type="GeneID" id="42306413"/>
<accession>A0A1G8Z5B8</accession>
<keyword evidence="1" id="KW-1133">Transmembrane helix</keyword>
<organism evidence="2 3">
    <name type="scientific">Aneurinibacillus migulanus</name>
    <name type="common">Bacillus migulanus</name>
    <dbReference type="NCBI Taxonomy" id="47500"/>
    <lineage>
        <taxon>Bacteria</taxon>
        <taxon>Bacillati</taxon>
        <taxon>Bacillota</taxon>
        <taxon>Bacilli</taxon>
        <taxon>Bacillales</taxon>
        <taxon>Paenibacillaceae</taxon>
        <taxon>Aneurinibacillus group</taxon>
        <taxon>Aneurinibacillus</taxon>
    </lineage>
</organism>
<keyword evidence="1" id="KW-0472">Membrane</keyword>
<sequence>MYHTDMYGSPTYMNEYTHPIQWYTSCRQYLHRYVRITTKDGNVYDGFIADVNPENVTLAIPTCEAEGADDRQFGFGRRRFRRLALPLFLLSSLFLLPFFGGGFPYWY</sequence>
<evidence type="ECO:0000313" key="3">
    <source>
        <dbReference type="Proteomes" id="UP000182836"/>
    </source>
</evidence>
<dbReference type="AlphaFoldDB" id="A0A1G8Z5B8"/>
<proteinExistence type="predicted"/>
<feature type="transmembrane region" description="Helical" evidence="1">
    <location>
        <begin position="83"/>
        <end position="106"/>
    </location>
</feature>
<dbReference type="EMBL" id="FNED01000038">
    <property type="protein sequence ID" value="SDK09450.1"/>
    <property type="molecule type" value="Genomic_DNA"/>
</dbReference>
<keyword evidence="1" id="KW-0812">Transmembrane</keyword>
<gene>
    <name evidence="2" type="ORF">SAMN04487909_13850</name>
</gene>
<evidence type="ECO:0000256" key="1">
    <source>
        <dbReference type="SAM" id="Phobius"/>
    </source>
</evidence>
<name>A0A1G8Z5B8_ANEMI</name>
<dbReference type="Proteomes" id="UP000182836">
    <property type="component" value="Unassembled WGS sequence"/>
</dbReference>
<reference evidence="2 3" key="1">
    <citation type="submission" date="2016-10" db="EMBL/GenBank/DDBJ databases">
        <authorList>
            <person name="de Groot N.N."/>
        </authorList>
    </citation>
    <scope>NUCLEOTIDE SEQUENCE [LARGE SCALE GENOMIC DNA]</scope>
    <source>
        <strain evidence="2 3">DSM 2895</strain>
    </source>
</reference>